<dbReference type="GO" id="GO:0006355">
    <property type="term" value="P:regulation of DNA-templated transcription"/>
    <property type="evidence" value="ECO:0007669"/>
    <property type="project" value="InterPro"/>
</dbReference>
<feature type="transmembrane region" description="Helical" evidence="5">
    <location>
        <begin position="231"/>
        <end position="250"/>
    </location>
</feature>
<comment type="caution">
    <text evidence="7">The sequence shown here is derived from an EMBL/GenBank/DDBJ whole genome shotgun (WGS) entry which is preliminary data.</text>
</comment>
<proteinExistence type="predicted"/>
<keyword evidence="2" id="KW-0238">DNA-binding</keyword>
<feature type="transmembrane region" description="Helical" evidence="5">
    <location>
        <begin position="423"/>
        <end position="447"/>
    </location>
</feature>
<dbReference type="Pfam" id="PF00196">
    <property type="entry name" value="GerE"/>
    <property type="match status" value="1"/>
</dbReference>
<evidence type="ECO:0000313" key="8">
    <source>
        <dbReference type="Proteomes" id="UP000463388"/>
    </source>
</evidence>
<dbReference type="GO" id="GO:0003677">
    <property type="term" value="F:DNA binding"/>
    <property type="evidence" value="ECO:0007669"/>
    <property type="project" value="UniProtKB-KW"/>
</dbReference>
<keyword evidence="5" id="KW-1133">Transmembrane helix</keyword>
<accession>A0A6N8JNS7</accession>
<gene>
    <name evidence="7" type="ORF">GKZ27_03260</name>
</gene>
<feature type="transmembrane region" description="Helical" evidence="5">
    <location>
        <begin position="139"/>
        <end position="160"/>
    </location>
</feature>
<dbReference type="Proteomes" id="UP000463388">
    <property type="component" value="Unassembled WGS sequence"/>
</dbReference>
<feature type="transmembrane region" description="Helical" evidence="5">
    <location>
        <begin position="167"/>
        <end position="186"/>
    </location>
</feature>
<protein>
    <recommendedName>
        <fullName evidence="6">HTH luxR-type domain-containing protein</fullName>
    </recommendedName>
</protein>
<dbReference type="AlphaFoldDB" id="A0A6N8JNS7"/>
<dbReference type="EMBL" id="WSRR01000004">
    <property type="protein sequence ID" value="MVX60480.1"/>
    <property type="molecule type" value="Genomic_DNA"/>
</dbReference>
<dbReference type="PANTHER" id="PTHR44688">
    <property type="entry name" value="DNA-BINDING TRANSCRIPTIONAL ACTIVATOR DEVR_DOSR"/>
    <property type="match status" value="1"/>
</dbReference>
<evidence type="ECO:0000256" key="2">
    <source>
        <dbReference type="ARBA" id="ARBA00023125"/>
    </source>
</evidence>
<feature type="transmembrane region" description="Helical" evidence="5">
    <location>
        <begin position="198"/>
        <end position="219"/>
    </location>
</feature>
<feature type="domain" description="HTH luxR-type" evidence="6">
    <location>
        <begin position="499"/>
        <end position="564"/>
    </location>
</feature>
<dbReference type="InterPro" id="IPR036259">
    <property type="entry name" value="MFS_trans_sf"/>
</dbReference>
<evidence type="ECO:0000256" key="1">
    <source>
        <dbReference type="ARBA" id="ARBA00023015"/>
    </source>
</evidence>
<dbReference type="InterPro" id="IPR016032">
    <property type="entry name" value="Sig_transdc_resp-reg_C-effctor"/>
</dbReference>
<evidence type="ECO:0000259" key="6">
    <source>
        <dbReference type="PROSITE" id="PS50043"/>
    </source>
</evidence>
<dbReference type="PROSITE" id="PS50043">
    <property type="entry name" value="HTH_LUXR_2"/>
    <property type="match status" value="1"/>
</dbReference>
<evidence type="ECO:0000313" key="7">
    <source>
        <dbReference type="EMBL" id="MVX60480.1"/>
    </source>
</evidence>
<dbReference type="SUPFAM" id="SSF46894">
    <property type="entry name" value="C-terminal effector domain of the bipartite response regulators"/>
    <property type="match status" value="1"/>
</dbReference>
<dbReference type="SUPFAM" id="SSF103473">
    <property type="entry name" value="MFS general substrate transporter"/>
    <property type="match status" value="1"/>
</dbReference>
<keyword evidence="3" id="KW-0804">Transcription</keyword>
<dbReference type="PRINTS" id="PR00038">
    <property type="entry name" value="HTHLUXR"/>
</dbReference>
<keyword evidence="5" id="KW-0812">Transmembrane</keyword>
<keyword evidence="5" id="KW-0472">Membrane</keyword>
<feature type="region of interest" description="Disordered" evidence="4">
    <location>
        <begin position="1"/>
        <end position="20"/>
    </location>
</feature>
<feature type="transmembrane region" description="Helical" evidence="5">
    <location>
        <begin position="336"/>
        <end position="355"/>
    </location>
</feature>
<dbReference type="CDD" id="cd06170">
    <property type="entry name" value="LuxR_C_like"/>
    <property type="match status" value="1"/>
</dbReference>
<dbReference type="InterPro" id="IPR036388">
    <property type="entry name" value="WH-like_DNA-bd_sf"/>
</dbReference>
<organism evidence="7 8">
    <name type="scientific">Adlercreutzia mucosicola</name>
    <dbReference type="NCBI Taxonomy" id="580026"/>
    <lineage>
        <taxon>Bacteria</taxon>
        <taxon>Bacillati</taxon>
        <taxon>Actinomycetota</taxon>
        <taxon>Coriobacteriia</taxon>
        <taxon>Eggerthellales</taxon>
        <taxon>Eggerthellaceae</taxon>
        <taxon>Adlercreutzia</taxon>
    </lineage>
</organism>
<dbReference type="SMART" id="SM00421">
    <property type="entry name" value="HTH_LUXR"/>
    <property type="match status" value="1"/>
</dbReference>
<feature type="transmembrane region" description="Helical" evidence="5">
    <location>
        <begin position="98"/>
        <end position="119"/>
    </location>
</feature>
<name>A0A6N8JNS7_9ACTN</name>
<evidence type="ECO:0000256" key="5">
    <source>
        <dbReference type="SAM" id="Phobius"/>
    </source>
</evidence>
<evidence type="ECO:0000256" key="4">
    <source>
        <dbReference type="SAM" id="MobiDB-lite"/>
    </source>
</evidence>
<keyword evidence="1" id="KW-0805">Transcription regulation</keyword>
<reference evidence="7 8" key="1">
    <citation type="submission" date="2019-12" db="EMBL/GenBank/DDBJ databases">
        <title>Microbes associate with the intestines of laboratory mice.</title>
        <authorList>
            <person name="Navarre W."/>
            <person name="Wong E."/>
        </authorList>
    </citation>
    <scope>NUCLEOTIDE SEQUENCE [LARGE SCALE GENOMIC DNA]</scope>
    <source>
        <strain evidence="7 8">NM66_B29</strain>
    </source>
</reference>
<keyword evidence="8" id="KW-1185">Reference proteome</keyword>
<dbReference type="InterPro" id="IPR000792">
    <property type="entry name" value="Tscrpt_reg_LuxR_C"/>
</dbReference>
<dbReference type="PANTHER" id="PTHR44688:SF16">
    <property type="entry name" value="DNA-BINDING TRANSCRIPTIONAL ACTIVATOR DEVR_DOSR"/>
    <property type="match status" value="1"/>
</dbReference>
<dbReference type="Gene3D" id="1.10.10.10">
    <property type="entry name" value="Winged helix-like DNA-binding domain superfamily/Winged helix DNA-binding domain"/>
    <property type="match status" value="1"/>
</dbReference>
<feature type="transmembrane region" description="Helical" evidence="5">
    <location>
        <begin position="362"/>
        <end position="382"/>
    </location>
</feature>
<feature type="transmembrane region" description="Helical" evidence="5">
    <location>
        <begin position="453"/>
        <end position="474"/>
    </location>
</feature>
<feature type="transmembrane region" description="Helical" evidence="5">
    <location>
        <begin position="388"/>
        <end position="411"/>
    </location>
</feature>
<evidence type="ECO:0000256" key="3">
    <source>
        <dbReference type="ARBA" id="ARBA00023163"/>
    </source>
</evidence>
<sequence>MIETRRFSTGPSHQRGARLPPTARLCPSKAIRPGVGGRLRWKAGAAARGDSRASARGRACPPRGDVCVGVSYRQQFHRLQGALVSFALLRQQLAATPLGGRGMLTASLVCFWAFHFIVLWTSSFSVPHPAGNLDLGHDLTWLVGVSCNALALLGCALGLGRSRAVRFSALALVAGLLTAAGVGLIAARVAWEGPGFDIAFLGGNALFGIGTGLMMASYADVLRRVSPQTTFMATAAAFTLGALLCLVVTVALVPPARWTAAAALAPAAALLYRRAARDAETPVEGDDRPAPATEDLPSSGLPLKSFLGLIAVVGLTAGVMRGMNHLDMAASAADQLFIGSVLVGGVLLLALSFLADRLKPTLLLQGAVVVISAAFMALALLTSESAPVAFVIHTVGFVFFVALVWLFCTFLGQGCADGTRRFIVGLFANQAGQALGSLGYLGLVAAVGSSASALLPASLGTVYVLLLAALAFFANAGRAKRSVAAANALAVEPAVLLSSLAEGHRLTAREVEIGVLVAEGRSRAAIAEALVVSQETVKSHTKHLYQKLSVHSRDELMRLLEEEARLWADRRSIL</sequence>